<dbReference type="InterPro" id="IPR007855">
    <property type="entry name" value="RDRP"/>
</dbReference>
<keyword evidence="1" id="KW-0694">RNA-binding</keyword>
<name>A0AAV6TDE1_9ARAC</name>
<dbReference type="Proteomes" id="UP000827092">
    <property type="component" value="Unassembled WGS sequence"/>
</dbReference>
<evidence type="ECO:0000313" key="3">
    <source>
        <dbReference type="EMBL" id="KAG8155744.1"/>
    </source>
</evidence>
<dbReference type="EC" id="2.7.7.48" evidence="1"/>
<comment type="similarity">
    <text evidence="1">Belongs to the RdRP family.</text>
</comment>
<accession>A0AAV6TDE1</accession>
<evidence type="ECO:0000313" key="4">
    <source>
        <dbReference type="Proteomes" id="UP000827092"/>
    </source>
</evidence>
<dbReference type="PANTHER" id="PTHR23079">
    <property type="entry name" value="RNA-DEPENDENT RNA POLYMERASE"/>
    <property type="match status" value="1"/>
</dbReference>
<dbReference type="PANTHER" id="PTHR23079:SF55">
    <property type="entry name" value="RNA-DIRECTED RNA POLYMERASE"/>
    <property type="match status" value="1"/>
</dbReference>
<dbReference type="Pfam" id="PF05183">
    <property type="entry name" value="RdRP"/>
    <property type="match status" value="1"/>
</dbReference>
<comment type="caution">
    <text evidence="3">The sequence shown here is derived from an EMBL/GenBank/DDBJ whole genome shotgun (WGS) entry which is preliminary data.</text>
</comment>
<evidence type="ECO:0000259" key="2">
    <source>
        <dbReference type="Pfam" id="PF05183"/>
    </source>
</evidence>
<dbReference type="GO" id="GO:0031380">
    <property type="term" value="C:nuclear RNA-directed RNA polymerase complex"/>
    <property type="evidence" value="ECO:0007669"/>
    <property type="project" value="TreeGrafter"/>
</dbReference>
<keyword evidence="4" id="KW-1185">Reference proteome</keyword>
<dbReference type="GO" id="GO:0030422">
    <property type="term" value="P:siRNA processing"/>
    <property type="evidence" value="ECO:0007669"/>
    <property type="project" value="TreeGrafter"/>
</dbReference>
<keyword evidence="1" id="KW-0808">Transferase</keyword>
<comment type="catalytic activity">
    <reaction evidence="1">
        <text>RNA(n) + a ribonucleoside 5'-triphosphate = RNA(n+1) + diphosphate</text>
        <dbReference type="Rhea" id="RHEA:21248"/>
        <dbReference type="Rhea" id="RHEA-COMP:14527"/>
        <dbReference type="Rhea" id="RHEA-COMP:17342"/>
        <dbReference type="ChEBI" id="CHEBI:33019"/>
        <dbReference type="ChEBI" id="CHEBI:61557"/>
        <dbReference type="ChEBI" id="CHEBI:140395"/>
        <dbReference type="EC" id="2.7.7.48"/>
    </reaction>
</comment>
<sequence length="88" mass="10210">MKKFDSPQNTRLEIAKTSAPISLQLNRPFITILNEMGVRHRTFMQLQEDMLKKLTDMLFEEEKAAAFLESKTPNDLFAYQELSNQVST</sequence>
<dbReference type="InterPro" id="IPR057596">
    <property type="entry name" value="RDRP_core"/>
</dbReference>
<dbReference type="GO" id="GO:0003723">
    <property type="term" value="F:RNA binding"/>
    <property type="evidence" value="ECO:0007669"/>
    <property type="project" value="UniProtKB-KW"/>
</dbReference>
<feature type="domain" description="RDRP core" evidence="2">
    <location>
        <begin position="1"/>
        <end position="76"/>
    </location>
</feature>
<proteinExistence type="inferred from homology"/>
<reference evidence="3 4" key="1">
    <citation type="journal article" date="2022" name="Nat. Ecol. Evol.">
        <title>A masculinizing supergene underlies an exaggerated male reproductive morph in a spider.</title>
        <authorList>
            <person name="Hendrickx F."/>
            <person name="De Corte Z."/>
            <person name="Sonet G."/>
            <person name="Van Belleghem S.M."/>
            <person name="Kostlbacher S."/>
            <person name="Vangestel C."/>
        </authorList>
    </citation>
    <scope>NUCLEOTIDE SEQUENCE [LARGE SCALE GENOMIC DNA]</scope>
    <source>
        <strain evidence="3">W744_W776</strain>
    </source>
</reference>
<gene>
    <name evidence="3" type="ORF">JTE90_024820</name>
</gene>
<evidence type="ECO:0000256" key="1">
    <source>
        <dbReference type="RuleBase" id="RU363098"/>
    </source>
</evidence>
<keyword evidence="1" id="KW-0696">RNA-directed RNA polymerase</keyword>
<dbReference type="AlphaFoldDB" id="A0AAV6TDE1"/>
<dbReference type="GO" id="GO:0003968">
    <property type="term" value="F:RNA-directed RNA polymerase activity"/>
    <property type="evidence" value="ECO:0007669"/>
    <property type="project" value="UniProtKB-KW"/>
</dbReference>
<keyword evidence="1" id="KW-0548">Nucleotidyltransferase</keyword>
<organism evidence="3 4">
    <name type="scientific">Oedothorax gibbosus</name>
    <dbReference type="NCBI Taxonomy" id="931172"/>
    <lineage>
        <taxon>Eukaryota</taxon>
        <taxon>Metazoa</taxon>
        <taxon>Ecdysozoa</taxon>
        <taxon>Arthropoda</taxon>
        <taxon>Chelicerata</taxon>
        <taxon>Arachnida</taxon>
        <taxon>Araneae</taxon>
        <taxon>Araneomorphae</taxon>
        <taxon>Entelegynae</taxon>
        <taxon>Araneoidea</taxon>
        <taxon>Linyphiidae</taxon>
        <taxon>Erigoninae</taxon>
        <taxon>Oedothorax</taxon>
    </lineage>
</organism>
<protein>
    <recommendedName>
        <fullName evidence="1">RNA-dependent RNA polymerase</fullName>
        <ecNumber evidence="1">2.7.7.48</ecNumber>
    </recommendedName>
</protein>
<dbReference type="EMBL" id="JAFNEN010006766">
    <property type="protein sequence ID" value="KAG8155744.1"/>
    <property type="molecule type" value="Genomic_DNA"/>
</dbReference>